<name>A0A8B2NLJ3_9HYPH</name>
<dbReference type="Proteomes" id="UP000249590">
    <property type="component" value="Unassembled WGS sequence"/>
</dbReference>
<sequence>MAHAADLAAEPIQQGQRCNVFSNYFIWGDPTSCPNKGVPECTSQTVVSAALRFANRAEPVYRVPRVTSLTPLGELHQPVYNPSPLVRRYCEATVVLDNGDQARAYYFVEEDSGFVGLTWNVYVCIDGYDRWRVYDGRCRVAKPAPAN</sequence>
<comment type="caution">
    <text evidence="1">The sequence shown here is derived from an EMBL/GenBank/DDBJ whole genome shotgun (WGS) entry which is preliminary data.</text>
</comment>
<accession>A0A8B2NLJ3</accession>
<evidence type="ECO:0000313" key="1">
    <source>
        <dbReference type="EMBL" id="RAH99400.1"/>
    </source>
</evidence>
<evidence type="ECO:0000313" key="2">
    <source>
        <dbReference type="Proteomes" id="UP000249590"/>
    </source>
</evidence>
<organism evidence="1 2">
    <name type="scientific">Acuticoccus sediminis</name>
    <dbReference type="NCBI Taxonomy" id="2184697"/>
    <lineage>
        <taxon>Bacteria</taxon>
        <taxon>Pseudomonadati</taxon>
        <taxon>Pseudomonadota</taxon>
        <taxon>Alphaproteobacteria</taxon>
        <taxon>Hyphomicrobiales</taxon>
        <taxon>Amorphaceae</taxon>
        <taxon>Acuticoccus</taxon>
    </lineage>
</organism>
<dbReference type="AlphaFoldDB" id="A0A8B2NLJ3"/>
<dbReference type="EMBL" id="QHHQ01000005">
    <property type="protein sequence ID" value="RAH99400.1"/>
    <property type="molecule type" value="Genomic_DNA"/>
</dbReference>
<reference evidence="1 2" key="1">
    <citation type="submission" date="2018-05" db="EMBL/GenBank/DDBJ databases">
        <title>Acuticoccus sediminis sp. nov., isolated from deep-sea sediment of Indian Ocean.</title>
        <authorList>
            <person name="Liu X."/>
            <person name="Lai Q."/>
            <person name="Du Y."/>
            <person name="Sun F."/>
            <person name="Zhang X."/>
            <person name="Wang S."/>
            <person name="Shao Z."/>
        </authorList>
    </citation>
    <scope>NUCLEOTIDE SEQUENCE [LARGE SCALE GENOMIC DNA]</scope>
    <source>
        <strain evidence="1 2">PTG4-2</strain>
    </source>
</reference>
<keyword evidence="2" id="KW-1185">Reference proteome</keyword>
<gene>
    <name evidence="1" type="ORF">DLJ53_23015</name>
</gene>
<proteinExistence type="predicted"/>
<protein>
    <submittedName>
        <fullName evidence="1">Uncharacterized protein</fullName>
    </submittedName>
</protein>